<proteinExistence type="predicted"/>
<protein>
    <submittedName>
        <fullName evidence="2">Uncharacterized protein</fullName>
    </submittedName>
</protein>
<feature type="compositionally biased region" description="Basic and acidic residues" evidence="1">
    <location>
        <begin position="23"/>
        <end position="45"/>
    </location>
</feature>
<gene>
    <name evidence="2" type="ORF">E2C01_045524</name>
</gene>
<comment type="caution">
    <text evidence="2">The sequence shown here is derived from an EMBL/GenBank/DDBJ whole genome shotgun (WGS) entry which is preliminary data.</text>
</comment>
<evidence type="ECO:0000256" key="1">
    <source>
        <dbReference type="SAM" id="MobiDB-lite"/>
    </source>
</evidence>
<reference evidence="2 3" key="1">
    <citation type="submission" date="2019-05" db="EMBL/GenBank/DDBJ databases">
        <title>Another draft genome of Portunus trituberculatus and its Hox gene families provides insights of decapod evolution.</title>
        <authorList>
            <person name="Jeong J.-H."/>
            <person name="Song I."/>
            <person name="Kim S."/>
            <person name="Choi T."/>
            <person name="Kim D."/>
            <person name="Ryu S."/>
            <person name="Kim W."/>
        </authorList>
    </citation>
    <scope>NUCLEOTIDE SEQUENCE [LARGE SCALE GENOMIC DNA]</scope>
    <source>
        <tissue evidence="2">Muscle</tissue>
    </source>
</reference>
<evidence type="ECO:0000313" key="2">
    <source>
        <dbReference type="EMBL" id="MPC51672.1"/>
    </source>
</evidence>
<keyword evidence="3" id="KW-1185">Reference proteome</keyword>
<organism evidence="2 3">
    <name type="scientific">Portunus trituberculatus</name>
    <name type="common">Swimming crab</name>
    <name type="synonym">Neptunus trituberculatus</name>
    <dbReference type="NCBI Taxonomy" id="210409"/>
    <lineage>
        <taxon>Eukaryota</taxon>
        <taxon>Metazoa</taxon>
        <taxon>Ecdysozoa</taxon>
        <taxon>Arthropoda</taxon>
        <taxon>Crustacea</taxon>
        <taxon>Multicrustacea</taxon>
        <taxon>Malacostraca</taxon>
        <taxon>Eumalacostraca</taxon>
        <taxon>Eucarida</taxon>
        <taxon>Decapoda</taxon>
        <taxon>Pleocyemata</taxon>
        <taxon>Brachyura</taxon>
        <taxon>Eubrachyura</taxon>
        <taxon>Portunoidea</taxon>
        <taxon>Portunidae</taxon>
        <taxon>Portuninae</taxon>
        <taxon>Portunus</taxon>
    </lineage>
</organism>
<evidence type="ECO:0000313" key="3">
    <source>
        <dbReference type="Proteomes" id="UP000324222"/>
    </source>
</evidence>
<sequence>MTLFTLSPPAASPSSRCVYICAGKKEGKGRERKKEEEERERDKGAQKGRKIRREGQEG</sequence>
<dbReference type="AlphaFoldDB" id="A0A5B7FYK6"/>
<dbReference type="EMBL" id="VSRR010010335">
    <property type="protein sequence ID" value="MPC51672.1"/>
    <property type="molecule type" value="Genomic_DNA"/>
</dbReference>
<dbReference type="Proteomes" id="UP000324222">
    <property type="component" value="Unassembled WGS sequence"/>
</dbReference>
<accession>A0A5B7FYK6</accession>
<name>A0A5B7FYK6_PORTR</name>
<feature type="region of interest" description="Disordered" evidence="1">
    <location>
        <begin position="22"/>
        <end position="58"/>
    </location>
</feature>